<feature type="domain" description="Thioredoxin" evidence="7">
    <location>
        <begin position="34"/>
        <end position="176"/>
    </location>
</feature>
<evidence type="ECO:0000256" key="6">
    <source>
        <dbReference type="SAM" id="Phobius"/>
    </source>
</evidence>
<proteinExistence type="inferred from homology"/>
<dbReference type="GO" id="GO:0017004">
    <property type="term" value="P:cytochrome complex assembly"/>
    <property type="evidence" value="ECO:0007669"/>
    <property type="project" value="UniProtKB-KW"/>
</dbReference>
<keyword evidence="6" id="KW-1133">Transmembrane helix</keyword>
<dbReference type="PANTHER" id="PTHR42852">
    <property type="entry name" value="THIOL:DISULFIDE INTERCHANGE PROTEIN DSBE"/>
    <property type="match status" value="1"/>
</dbReference>
<comment type="similarity">
    <text evidence="2">Belongs to the thioredoxin family. DsbE subfamily.</text>
</comment>
<dbReference type="SUPFAM" id="SSF52833">
    <property type="entry name" value="Thioredoxin-like"/>
    <property type="match status" value="1"/>
</dbReference>
<protein>
    <submittedName>
        <fullName evidence="8">Cytochrome c-type biogenesis protein CcmG/DsbE, thiol:disulfide oxidoreductase</fullName>
    </submittedName>
</protein>
<accession>A0A6S6TK33</accession>
<keyword evidence="4" id="KW-1015">Disulfide bond</keyword>
<feature type="transmembrane region" description="Helical" evidence="6">
    <location>
        <begin position="7"/>
        <end position="24"/>
    </location>
</feature>
<keyword evidence="6" id="KW-0812">Transmembrane</keyword>
<sequence>MSSYKHFLPLVFFLGLVGLLYWGLGNDPKVVPSPFIGKQAPAFELPKLYKEEKVSNEDMKGKVWMLNVFASWCVSCRAEHEVLSKFIASDNIEVVGLNYKDYGTEEYGKEVLGWLQQFGNPYNVIAVDTDGYTGINWGVYGVPETFVIDKNGVVRDKHTGPVTEESVRDRLRPLIQQLRKES</sequence>
<name>A0A6S6TK33_9GAMM</name>
<dbReference type="InterPro" id="IPR017937">
    <property type="entry name" value="Thioredoxin_CS"/>
</dbReference>
<dbReference type="InterPro" id="IPR050553">
    <property type="entry name" value="Thioredoxin_ResA/DsbE_sf"/>
</dbReference>
<organism evidence="8">
    <name type="scientific">uncultured Thiotrichaceae bacterium</name>
    <dbReference type="NCBI Taxonomy" id="298394"/>
    <lineage>
        <taxon>Bacteria</taxon>
        <taxon>Pseudomonadati</taxon>
        <taxon>Pseudomonadota</taxon>
        <taxon>Gammaproteobacteria</taxon>
        <taxon>Thiotrichales</taxon>
        <taxon>Thiotrichaceae</taxon>
        <taxon>environmental samples</taxon>
    </lineage>
</organism>
<dbReference type="GO" id="GO:0005886">
    <property type="term" value="C:plasma membrane"/>
    <property type="evidence" value="ECO:0007669"/>
    <property type="project" value="UniProtKB-SubCell"/>
</dbReference>
<dbReference type="PROSITE" id="PS51352">
    <property type="entry name" value="THIOREDOXIN_2"/>
    <property type="match status" value="1"/>
</dbReference>
<comment type="subcellular location">
    <subcellularLocation>
        <location evidence="1">Cell inner membrane</location>
        <topology evidence="1">Single-pass membrane protein</topology>
        <orientation evidence="1">Periplasmic side</orientation>
    </subcellularLocation>
</comment>
<dbReference type="InterPro" id="IPR004799">
    <property type="entry name" value="Periplasmic_diS_OxRdtase_DsbE"/>
</dbReference>
<dbReference type="EMBL" id="CACVAY010000073">
    <property type="protein sequence ID" value="CAA6815992.1"/>
    <property type="molecule type" value="Genomic_DNA"/>
</dbReference>
<dbReference type="CDD" id="cd03010">
    <property type="entry name" value="TlpA_like_DsbE"/>
    <property type="match status" value="1"/>
</dbReference>
<evidence type="ECO:0000256" key="5">
    <source>
        <dbReference type="ARBA" id="ARBA00023284"/>
    </source>
</evidence>
<gene>
    <name evidence="8" type="ORF">HELGO_WM16774</name>
</gene>
<dbReference type="InterPro" id="IPR013766">
    <property type="entry name" value="Thioredoxin_domain"/>
</dbReference>
<reference evidence="8" key="1">
    <citation type="submission" date="2020-01" db="EMBL/GenBank/DDBJ databases">
        <authorList>
            <person name="Meier V. D."/>
            <person name="Meier V D."/>
        </authorList>
    </citation>
    <scope>NUCLEOTIDE SEQUENCE</scope>
    <source>
        <strain evidence="8">HLG_WM_MAG_07</strain>
    </source>
</reference>
<evidence type="ECO:0000313" key="8">
    <source>
        <dbReference type="EMBL" id="CAA6815992.1"/>
    </source>
</evidence>
<evidence type="ECO:0000256" key="3">
    <source>
        <dbReference type="ARBA" id="ARBA00022748"/>
    </source>
</evidence>
<keyword evidence="5" id="KW-0676">Redox-active center</keyword>
<dbReference type="Pfam" id="PF08534">
    <property type="entry name" value="Redoxin"/>
    <property type="match status" value="1"/>
</dbReference>
<dbReference type="GO" id="GO:0015036">
    <property type="term" value="F:disulfide oxidoreductase activity"/>
    <property type="evidence" value="ECO:0007669"/>
    <property type="project" value="InterPro"/>
</dbReference>
<dbReference type="AlphaFoldDB" id="A0A6S6TK33"/>
<dbReference type="PROSITE" id="PS00194">
    <property type="entry name" value="THIOREDOXIN_1"/>
    <property type="match status" value="1"/>
</dbReference>
<dbReference type="Gene3D" id="3.40.30.10">
    <property type="entry name" value="Glutaredoxin"/>
    <property type="match status" value="1"/>
</dbReference>
<dbReference type="InterPro" id="IPR036249">
    <property type="entry name" value="Thioredoxin-like_sf"/>
</dbReference>
<dbReference type="PANTHER" id="PTHR42852:SF6">
    <property type="entry name" value="THIOL:DISULFIDE INTERCHANGE PROTEIN DSBE"/>
    <property type="match status" value="1"/>
</dbReference>
<keyword evidence="3" id="KW-0201">Cytochrome c-type biogenesis</keyword>
<dbReference type="GO" id="GO:0030288">
    <property type="term" value="C:outer membrane-bounded periplasmic space"/>
    <property type="evidence" value="ECO:0007669"/>
    <property type="project" value="InterPro"/>
</dbReference>
<dbReference type="InterPro" id="IPR013740">
    <property type="entry name" value="Redoxin"/>
</dbReference>
<evidence type="ECO:0000256" key="2">
    <source>
        <dbReference type="ARBA" id="ARBA00007758"/>
    </source>
</evidence>
<evidence type="ECO:0000259" key="7">
    <source>
        <dbReference type="PROSITE" id="PS51352"/>
    </source>
</evidence>
<evidence type="ECO:0000256" key="4">
    <source>
        <dbReference type="ARBA" id="ARBA00023157"/>
    </source>
</evidence>
<keyword evidence="6" id="KW-0472">Membrane</keyword>
<evidence type="ECO:0000256" key="1">
    <source>
        <dbReference type="ARBA" id="ARBA00004383"/>
    </source>
</evidence>
<dbReference type="NCBIfam" id="TIGR00385">
    <property type="entry name" value="dsbE"/>
    <property type="match status" value="1"/>
</dbReference>